<proteinExistence type="predicted"/>
<dbReference type="KEGG" id="schk:GII14_20840"/>
<evidence type="ECO:0000313" key="2">
    <source>
        <dbReference type="Proteomes" id="UP000502117"/>
    </source>
</evidence>
<dbReference type="Proteomes" id="UP000502117">
    <property type="component" value="Chromosome"/>
</dbReference>
<dbReference type="RefSeq" id="WP_077909722.1">
    <property type="nucleotide sequence ID" value="NZ_CP045857.1"/>
</dbReference>
<evidence type="ECO:0008006" key="3">
    <source>
        <dbReference type="Google" id="ProtNLM"/>
    </source>
</evidence>
<gene>
    <name evidence="1" type="ORF">GII14_20840</name>
</gene>
<evidence type="ECO:0000313" key="1">
    <source>
        <dbReference type="EMBL" id="QIJ06873.1"/>
    </source>
</evidence>
<protein>
    <recommendedName>
        <fullName evidence="3">MipA/OmpV family protein</fullName>
    </recommendedName>
</protein>
<dbReference type="EMBL" id="CP045857">
    <property type="protein sequence ID" value="QIJ06873.1"/>
    <property type="molecule type" value="Genomic_DNA"/>
</dbReference>
<dbReference type="InterPro" id="IPR010583">
    <property type="entry name" value="MipA"/>
</dbReference>
<name>A0A6G7LYI8_9GAMM</name>
<organism evidence="1 2">
    <name type="scientific">Shewanella chilikensis</name>
    <dbReference type="NCBI Taxonomy" id="558541"/>
    <lineage>
        <taxon>Bacteria</taxon>
        <taxon>Pseudomonadati</taxon>
        <taxon>Pseudomonadota</taxon>
        <taxon>Gammaproteobacteria</taxon>
        <taxon>Alteromonadales</taxon>
        <taxon>Shewanellaceae</taxon>
        <taxon>Shewanella</taxon>
    </lineage>
</organism>
<reference evidence="1 2" key="1">
    <citation type="submission" date="2019-11" db="EMBL/GenBank/DDBJ databases">
        <title>Complete Genome Sequence of Shewanella chilikensis Strain DC57, Isolated from Corroded Seal Rings at a floating production facility in Australia.</title>
        <authorList>
            <person name="Salgar-Chaparro S.J."/>
            <person name="Castillo-Villamizar G.A."/>
            <person name="Poehlein A."/>
            <person name="Daniel R."/>
            <person name="Machuca L."/>
        </authorList>
    </citation>
    <scope>NUCLEOTIDE SEQUENCE [LARGE SCALE GENOMIC DNA]</scope>
    <source>
        <strain evidence="1 2">DC57</strain>
    </source>
</reference>
<dbReference type="Pfam" id="PF06629">
    <property type="entry name" value="MipA"/>
    <property type="match status" value="1"/>
</dbReference>
<sequence length="42" mass="4796">MNKNWQIFGEALYEVYGSDVSDSPISQNDYEAEIGVGFIYVF</sequence>
<accession>A0A6G7LYI8</accession>
<dbReference type="AlphaFoldDB" id="A0A6G7LYI8"/>